<keyword evidence="1" id="KW-1133">Transmembrane helix</keyword>
<organism evidence="2 4">
    <name type="scientific">Lactobacillus gigeriorum DSM 23908 = CRBIP 24.85</name>
    <dbReference type="NCBI Taxonomy" id="1423751"/>
    <lineage>
        <taxon>Bacteria</taxon>
        <taxon>Bacillati</taxon>
        <taxon>Bacillota</taxon>
        <taxon>Bacilli</taxon>
        <taxon>Lactobacillales</taxon>
        <taxon>Lactobacillaceae</taxon>
        <taxon>Lactobacillus</taxon>
    </lineage>
</organism>
<keyword evidence="1" id="KW-0812">Transmembrane</keyword>
<feature type="transmembrane region" description="Helical" evidence="1">
    <location>
        <begin position="36"/>
        <end position="53"/>
    </location>
</feature>
<keyword evidence="2" id="KW-0449">Lipoprotein</keyword>
<evidence type="ECO:0000313" key="4">
    <source>
        <dbReference type="Proteomes" id="UP000009326"/>
    </source>
</evidence>
<dbReference type="Proteomes" id="UP000051521">
    <property type="component" value="Unassembled WGS sequence"/>
</dbReference>
<dbReference type="AlphaFoldDB" id="I7LDI2"/>
<dbReference type="STRING" id="1423751.FC38_GL000197"/>
<feature type="transmembrane region" description="Helical" evidence="1">
    <location>
        <begin position="88"/>
        <end position="109"/>
    </location>
</feature>
<proteinExistence type="predicted"/>
<dbReference type="Proteomes" id="UP000009326">
    <property type="component" value="Unassembled WGS sequence"/>
</dbReference>
<reference evidence="3 5" key="2">
    <citation type="journal article" date="2015" name="Genome Announc.">
        <title>Expanding the biotechnology potential of lactobacilli through comparative genomics of 213 strains and associated genera.</title>
        <authorList>
            <person name="Sun Z."/>
            <person name="Harris H.M."/>
            <person name="McCann A."/>
            <person name="Guo C."/>
            <person name="Argimon S."/>
            <person name="Zhang W."/>
            <person name="Yang X."/>
            <person name="Jeffery I.B."/>
            <person name="Cooney J.C."/>
            <person name="Kagawa T.F."/>
            <person name="Liu W."/>
            <person name="Song Y."/>
            <person name="Salvetti E."/>
            <person name="Wrobel A."/>
            <person name="Rasinkangas P."/>
            <person name="Parkhill J."/>
            <person name="Rea M.C."/>
            <person name="O'Sullivan O."/>
            <person name="Ritari J."/>
            <person name="Douillard F.P."/>
            <person name="Paul Ross R."/>
            <person name="Yang R."/>
            <person name="Briner A.E."/>
            <person name="Felis G.E."/>
            <person name="de Vos W.M."/>
            <person name="Barrangou R."/>
            <person name="Klaenhammer T.R."/>
            <person name="Caufield P.W."/>
            <person name="Cui Y."/>
            <person name="Zhang H."/>
            <person name="O'Toole P.W."/>
        </authorList>
    </citation>
    <scope>NUCLEOTIDE SEQUENCE [LARGE SCALE GENOMIC DNA]</scope>
    <source>
        <strain evidence="3 5">DSM 23908</strain>
    </source>
</reference>
<evidence type="ECO:0000313" key="3">
    <source>
        <dbReference type="EMBL" id="KRN14903.1"/>
    </source>
</evidence>
<accession>I7LDI2</accession>
<evidence type="ECO:0000256" key="1">
    <source>
        <dbReference type="SAM" id="Phobius"/>
    </source>
</evidence>
<dbReference type="PATRIC" id="fig|1423751.3.peg.200"/>
<keyword evidence="1" id="KW-0472">Membrane</keyword>
<protein>
    <submittedName>
        <fullName evidence="2 3">Lipoprotein</fullName>
    </submittedName>
</protein>
<dbReference type="EMBL" id="CAKC01000062">
    <property type="protein sequence ID" value="CCI87366.1"/>
    <property type="molecule type" value="Genomic_DNA"/>
</dbReference>
<evidence type="ECO:0000313" key="5">
    <source>
        <dbReference type="Proteomes" id="UP000051521"/>
    </source>
</evidence>
<dbReference type="EMBL" id="AYZO01000001">
    <property type="protein sequence ID" value="KRN14903.1"/>
    <property type="molecule type" value="Genomic_DNA"/>
</dbReference>
<reference evidence="2 4" key="1">
    <citation type="submission" date="2012-06" db="EMBL/GenBank/DDBJ databases">
        <title>Draft genome sequence of Lactobacillus gigeriorum CRBIP 24.85T, isolated from chicken crop.</title>
        <authorList>
            <person name="Cousin S."/>
            <person name="Ma L."/>
            <person name="Creno S."/>
            <person name="Clermont D."/>
            <person name="Loux V."/>
            <person name="Bizet C."/>
            <person name="Bouchier C."/>
        </authorList>
    </citation>
    <scope>NUCLEOTIDE SEQUENCE [LARGE SCALE GENOMIC DNA]</scope>
    <source>
        <strain evidence="4">CRBIP 24.85T</strain>
        <strain evidence="2">Type strain: CRBIP 24.85</strain>
    </source>
</reference>
<keyword evidence="5" id="KW-1185">Reference proteome</keyword>
<evidence type="ECO:0000313" key="2">
    <source>
        <dbReference type="EMBL" id="CCI87366.1"/>
    </source>
</evidence>
<name>I7LDI2_9LACO</name>
<feature type="transmembrane region" description="Helical" evidence="1">
    <location>
        <begin position="65"/>
        <end position="82"/>
    </location>
</feature>
<sequence length="114" mass="12222">MVVGILQIVIAAFIVLQSAAVGIGHAIENSNDAGGSAGMITAILFLVSGIVYLSTKKSKKMGGDIACLVINLLAWLFAITNAHDYTDLMIWGWLAFIIGVGFFSWHLVVNKKQK</sequence>
<comment type="caution">
    <text evidence="2">The sequence shown here is derived from an EMBL/GenBank/DDBJ whole genome shotgun (WGS) entry which is preliminary data.</text>
</comment>
<gene>
    <name evidence="2" type="ORF">BN52_04175</name>
    <name evidence="3" type="ORF">FC38_GL000197</name>
</gene>